<dbReference type="InParanoid" id="A0A7M7J0C5"/>
<dbReference type="PRINTS" id="PR00315">
    <property type="entry name" value="ELONGATNFCT"/>
</dbReference>
<name>A0A7M7J0C5_VARDE</name>
<dbReference type="NCBIfam" id="NF000766">
    <property type="entry name" value="PRK00049.1"/>
    <property type="match status" value="1"/>
</dbReference>
<keyword evidence="13 15" id="KW-0342">GTP-binding</keyword>
<dbReference type="Pfam" id="PF03143">
    <property type="entry name" value="GTP_EFTU_D3"/>
    <property type="match status" value="1"/>
</dbReference>
<comment type="subcellular location">
    <subcellularLocation>
        <location evidence="1">Mitochondrion</location>
    </subcellularLocation>
</comment>
<evidence type="ECO:0000256" key="14">
    <source>
        <dbReference type="ARBA" id="ARBA00051990"/>
    </source>
</evidence>
<evidence type="ECO:0000256" key="13">
    <source>
        <dbReference type="ARBA" id="ARBA00023134"/>
    </source>
</evidence>
<comment type="subunit">
    <text evidence="3">Monomer.</text>
</comment>
<dbReference type="SUPFAM" id="SSF50465">
    <property type="entry name" value="EF-Tu/eEF-1alpha/eIF2-gamma C-terminal domain"/>
    <property type="match status" value="1"/>
</dbReference>
<dbReference type="OrthoDB" id="2067at2759"/>
<dbReference type="FunFam" id="2.40.30.10:FF:000001">
    <property type="entry name" value="Elongation factor Tu"/>
    <property type="match status" value="1"/>
</dbReference>
<dbReference type="KEGG" id="vde:111243552"/>
<evidence type="ECO:0000256" key="2">
    <source>
        <dbReference type="ARBA" id="ARBA00007249"/>
    </source>
</evidence>
<keyword evidence="5" id="KW-0479">Metal-binding</keyword>
<dbReference type="FunCoup" id="A0A7M7J0C5">
    <property type="interactions" value="1341"/>
</dbReference>
<evidence type="ECO:0000259" key="16">
    <source>
        <dbReference type="PROSITE" id="PS51722"/>
    </source>
</evidence>
<keyword evidence="11" id="KW-0809">Transit peptide</keyword>
<comment type="function">
    <text evidence="15">This protein promotes the GTP-dependent binding of aminoacyl-tRNA to the A-site of ribosomes during protein biosynthesis.</text>
</comment>
<dbReference type="NCBIfam" id="TIGR00485">
    <property type="entry name" value="EF-Tu"/>
    <property type="match status" value="1"/>
</dbReference>
<dbReference type="InterPro" id="IPR004161">
    <property type="entry name" value="EFTu-like_2"/>
</dbReference>
<evidence type="ECO:0000256" key="6">
    <source>
        <dbReference type="ARBA" id="ARBA00022741"/>
    </source>
</evidence>
<dbReference type="Pfam" id="PF03144">
    <property type="entry name" value="GTP_EFTU_D2"/>
    <property type="match status" value="1"/>
</dbReference>
<dbReference type="InterPro" id="IPR027417">
    <property type="entry name" value="P-loop_NTPase"/>
</dbReference>
<dbReference type="InterPro" id="IPR004541">
    <property type="entry name" value="Transl_elong_EFTu/EF1A_bac/org"/>
</dbReference>
<dbReference type="GO" id="GO:0046872">
    <property type="term" value="F:metal ion binding"/>
    <property type="evidence" value="ECO:0007669"/>
    <property type="project" value="UniProtKB-KW"/>
</dbReference>
<dbReference type="InterPro" id="IPR031157">
    <property type="entry name" value="G_TR_CS"/>
</dbReference>
<dbReference type="GO" id="GO:0005739">
    <property type="term" value="C:mitochondrion"/>
    <property type="evidence" value="ECO:0007669"/>
    <property type="project" value="UniProtKB-SubCell"/>
</dbReference>
<protein>
    <recommendedName>
        <fullName evidence="15">Elongation factor Tu</fullName>
    </recommendedName>
</protein>
<evidence type="ECO:0000256" key="3">
    <source>
        <dbReference type="ARBA" id="ARBA00011245"/>
    </source>
</evidence>
<dbReference type="CDD" id="cd03706">
    <property type="entry name" value="mtEFTU_III"/>
    <property type="match status" value="1"/>
</dbReference>
<dbReference type="PROSITE" id="PS00301">
    <property type="entry name" value="G_TR_1"/>
    <property type="match status" value="1"/>
</dbReference>
<dbReference type="CTD" id="44438"/>
<dbReference type="RefSeq" id="XP_022645048.1">
    <property type="nucleotide sequence ID" value="XM_022789313.1"/>
</dbReference>
<evidence type="ECO:0000256" key="7">
    <source>
        <dbReference type="ARBA" id="ARBA00022768"/>
    </source>
</evidence>
<dbReference type="CDD" id="cd03697">
    <property type="entry name" value="EFTU_II"/>
    <property type="match status" value="1"/>
</dbReference>
<dbReference type="InterPro" id="IPR000795">
    <property type="entry name" value="T_Tr_GTP-bd_dom"/>
</dbReference>
<dbReference type="SUPFAM" id="SSF52540">
    <property type="entry name" value="P-loop containing nucleoside triphosphate hydrolases"/>
    <property type="match status" value="1"/>
</dbReference>
<dbReference type="InterPro" id="IPR009001">
    <property type="entry name" value="Transl_elong_EF1A/Init_IF2_C"/>
</dbReference>
<evidence type="ECO:0000256" key="10">
    <source>
        <dbReference type="ARBA" id="ARBA00022917"/>
    </source>
</evidence>
<evidence type="ECO:0000256" key="11">
    <source>
        <dbReference type="ARBA" id="ARBA00022946"/>
    </source>
</evidence>
<dbReference type="NCBIfam" id="NF009372">
    <property type="entry name" value="PRK12735.1"/>
    <property type="match status" value="1"/>
</dbReference>
<keyword evidence="18" id="KW-1185">Reference proteome</keyword>
<dbReference type="InterPro" id="IPR041709">
    <property type="entry name" value="EF-Tu_GTP-bd"/>
</dbReference>
<evidence type="ECO:0000256" key="4">
    <source>
        <dbReference type="ARBA" id="ARBA00022490"/>
    </source>
</evidence>
<feature type="domain" description="Tr-type G" evidence="16">
    <location>
        <begin position="43"/>
        <end position="238"/>
    </location>
</feature>
<keyword evidence="9" id="KW-0460">Magnesium</keyword>
<evidence type="ECO:0000256" key="5">
    <source>
        <dbReference type="ARBA" id="ARBA00022723"/>
    </source>
</evidence>
<comment type="similarity">
    <text evidence="2 15">Belongs to the TRAFAC class translation factor GTPase superfamily. Classic translation factor GTPase family. EF-Tu/EF-1A subfamily.</text>
</comment>
<comment type="catalytic activity">
    <reaction evidence="14">
        <text>GTP + H2O = GDP + phosphate + H(+)</text>
        <dbReference type="Rhea" id="RHEA:19669"/>
        <dbReference type="ChEBI" id="CHEBI:15377"/>
        <dbReference type="ChEBI" id="CHEBI:15378"/>
        <dbReference type="ChEBI" id="CHEBI:37565"/>
        <dbReference type="ChEBI" id="CHEBI:43474"/>
        <dbReference type="ChEBI" id="CHEBI:58189"/>
        <dbReference type="EC" id="3.6.5.3"/>
    </reaction>
    <physiologicalReaction direction="left-to-right" evidence="14">
        <dbReference type="Rhea" id="RHEA:19670"/>
    </physiologicalReaction>
</comment>
<evidence type="ECO:0000256" key="9">
    <source>
        <dbReference type="ARBA" id="ARBA00022842"/>
    </source>
</evidence>
<dbReference type="NCBIfam" id="NF009373">
    <property type="entry name" value="PRK12736.1"/>
    <property type="match status" value="1"/>
</dbReference>
<dbReference type="GO" id="GO:0070125">
    <property type="term" value="P:mitochondrial translational elongation"/>
    <property type="evidence" value="ECO:0007669"/>
    <property type="project" value="TreeGrafter"/>
</dbReference>
<evidence type="ECO:0000256" key="15">
    <source>
        <dbReference type="RuleBase" id="RU000325"/>
    </source>
</evidence>
<dbReference type="InterPro" id="IPR004160">
    <property type="entry name" value="Transl_elong_EFTu/EF1A_C"/>
</dbReference>
<keyword evidence="8" id="KW-0378">Hydrolase</keyword>
<dbReference type="InterPro" id="IPR033720">
    <property type="entry name" value="EFTU_2"/>
</dbReference>
<evidence type="ECO:0000313" key="18">
    <source>
        <dbReference type="Proteomes" id="UP000594260"/>
    </source>
</evidence>
<keyword evidence="7 15" id="KW-0251">Elongation factor</keyword>
<dbReference type="GO" id="GO:0005525">
    <property type="term" value="F:GTP binding"/>
    <property type="evidence" value="ECO:0007669"/>
    <property type="project" value="UniProtKB-UniRule"/>
</dbReference>
<dbReference type="PANTHER" id="PTHR43721:SF36">
    <property type="entry name" value="ELONGATION FACTOR TU, MITOCHONDRIAL"/>
    <property type="match status" value="1"/>
</dbReference>
<dbReference type="Proteomes" id="UP000594260">
    <property type="component" value="Unplaced"/>
</dbReference>
<evidence type="ECO:0000256" key="8">
    <source>
        <dbReference type="ARBA" id="ARBA00022801"/>
    </source>
</evidence>
<dbReference type="CDD" id="cd01884">
    <property type="entry name" value="EF_Tu"/>
    <property type="match status" value="1"/>
</dbReference>
<keyword evidence="12" id="KW-0496">Mitochondrion</keyword>
<dbReference type="PANTHER" id="PTHR43721">
    <property type="entry name" value="ELONGATION FACTOR TU-RELATED"/>
    <property type="match status" value="1"/>
</dbReference>
<dbReference type="GO" id="GO:0003746">
    <property type="term" value="F:translation elongation factor activity"/>
    <property type="evidence" value="ECO:0007669"/>
    <property type="project" value="UniProtKB-UniRule"/>
</dbReference>
<dbReference type="GO" id="GO:0003924">
    <property type="term" value="F:GTPase activity"/>
    <property type="evidence" value="ECO:0007669"/>
    <property type="project" value="UniProtKB-UniRule"/>
</dbReference>
<dbReference type="AlphaFoldDB" id="A0A7M7J0C5"/>
<accession>A0A7M7J0C5</accession>
<dbReference type="Gene3D" id="3.40.50.300">
    <property type="entry name" value="P-loop containing nucleotide triphosphate hydrolases"/>
    <property type="match status" value="1"/>
</dbReference>
<dbReference type="SUPFAM" id="SSF50447">
    <property type="entry name" value="Translation proteins"/>
    <property type="match status" value="1"/>
</dbReference>
<proteinExistence type="inferred from homology"/>
<evidence type="ECO:0000256" key="12">
    <source>
        <dbReference type="ARBA" id="ARBA00023128"/>
    </source>
</evidence>
<keyword evidence="4" id="KW-0963">Cytoplasm</keyword>
<keyword evidence="6 15" id="KW-0547">Nucleotide-binding</keyword>
<dbReference type="Gene3D" id="2.40.30.10">
    <property type="entry name" value="Translation factors"/>
    <property type="match status" value="2"/>
</dbReference>
<dbReference type="InterPro" id="IPR050055">
    <property type="entry name" value="EF-Tu_GTPase"/>
</dbReference>
<dbReference type="FunFam" id="3.40.50.300:FF:000576">
    <property type="entry name" value="Elongation factor Tu"/>
    <property type="match status" value="1"/>
</dbReference>
<organism evidence="17 18">
    <name type="scientific">Varroa destructor</name>
    <name type="common">Honeybee mite</name>
    <dbReference type="NCBI Taxonomy" id="109461"/>
    <lineage>
        <taxon>Eukaryota</taxon>
        <taxon>Metazoa</taxon>
        <taxon>Ecdysozoa</taxon>
        <taxon>Arthropoda</taxon>
        <taxon>Chelicerata</taxon>
        <taxon>Arachnida</taxon>
        <taxon>Acari</taxon>
        <taxon>Parasitiformes</taxon>
        <taxon>Mesostigmata</taxon>
        <taxon>Gamasina</taxon>
        <taxon>Dermanyssoidea</taxon>
        <taxon>Varroidae</taxon>
        <taxon>Varroa</taxon>
    </lineage>
</organism>
<dbReference type="OMA" id="EGDKEWG"/>
<dbReference type="InterPro" id="IPR009000">
    <property type="entry name" value="Transl_B-barrel_sf"/>
</dbReference>
<dbReference type="Pfam" id="PF00009">
    <property type="entry name" value="GTP_EFTU"/>
    <property type="match status" value="1"/>
</dbReference>
<dbReference type="GeneID" id="111243552"/>
<dbReference type="PROSITE" id="PS51722">
    <property type="entry name" value="G_TR_2"/>
    <property type="match status" value="1"/>
</dbReference>
<keyword evidence="10" id="KW-0648">Protein biosynthesis</keyword>
<dbReference type="EnsemblMetazoa" id="XM_022789313">
    <property type="protein sequence ID" value="XP_022645048"/>
    <property type="gene ID" value="LOC111243552"/>
</dbReference>
<reference evidence="17" key="1">
    <citation type="submission" date="2021-01" db="UniProtKB">
        <authorList>
            <consortium name="EnsemblMetazoa"/>
        </authorList>
    </citation>
    <scope>IDENTIFICATION</scope>
</reference>
<sequence>MAALQLSFSRLFGVRPLVKQAVRCYAATPGPQTGKKAVFQRDKPHCNIGTIGHVDHGKTTLTAAITKVLADRKLASMKKYEEIDNAPEEQARGITINVAHVEYQTANRHYSHTDCPGHSDYIKNMITGTAQMDGAILVVAATDGAMPQTREHLLLAKQIGINHIVVFLNKADIADKETLELVEMELRELLTEHGFEGNKVPIITGSALSAFEGKNPELGQKAIEKLLDTIDSYVPTPVRDLDKPFFMCIENVYSIPGRGTVATGRMERGMLKRGTECEIIGYNKTFKTSITGIEMFHKILDHAEAGDQLGALIRGVKRDDIKRGMAIIAPGTMKMHDYFEAQIYVLKKEEGGRERPIVQNYQPHLFSYTWDCGGRVTLADKEMLMPGEDGKINVKLFKPMVLERGQRFTIRDGTKTSGTGVVTNVHNNLTNEEREVLFKKTDKNREKVREEKLKKRQGLA</sequence>
<evidence type="ECO:0000256" key="1">
    <source>
        <dbReference type="ARBA" id="ARBA00004173"/>
    </source>
</evidence>
<evidence type="ECO:0000313" key="17">
    <source>
        <dbReference type="EnsemblMetazoa" id="XP_022645048"/>
    </source>
</evidence>